<feature type="transmembrane region" description="Helical" evidence="10">
    <location>
        <begin position="12"/>
        <end position="32"/>
    </location>
</feature>
<dbReference type="FunFam" id="1.10.630.10:FF:000047">
    <property type="entry name" value="Cytochrome P450 monooxygenase"/>
    <property type="match status" value="1"/>
</dbReference>
<keyword evidence="10" id="KW-0472">Membrane</keyword>
<evidence type="ECO:0000256" key="4">
    <source>
        <dbReference type="ARBA" id="ARBA00022723"/>
    </source>
</evidence>
<dbReference type="RefSeq" id="XP_022581781.1">
    <property type="nucleotide sequence ID" value="XM_022725774.1"/>
</dbReference>
<dbReference type="STRING" id="1073090.A0A1L9SJI3"/>
<dbReference type="Gene3D" id="1.10.630.10">
    <property type="entry name" value="Cytochrome P450"/>
    <property type="match status" value="1"/>
</dbReference>
<dbReference type="PANTHER" id="PTHR24305">
    <property type="entry name" value="CYTOCHROME P450"/>
    <property type="match status" value="1"/>
</dbReference>
<keyword evidence="10" id="KW-0812">Transmembrane</keyword>
<dbReference type="SUPFAM" id="SSF48264">
    <property type="entry name" value="Cytochrome P450"/>
    <property type="match status" value="1"/>
</dbReference>
<accession>A0A1L9SJI3</accession>
<gene>
    <name evidence="11" type="ORF">ASPZODRAFT_151782</name>
</gene>
<feature type="binding site" description="axial binding residue" evidence="8">
    <location>
        <position position="440"/>
    </location>
    <ligand>
        <name>heme</name>
        <dbReference type="ChEBI" id="CHEBI:30413"/>
    </ligand>
    <ligandPart>
        <name>Fe</name>
        <dbReference type="ChEBI" id="CHEBI:18248"/>
    </ligandPart>
</feature>
<evidence type="ECO:0000256" key="8">
    <source>
        <dbReference type="PIRSR" id="PIRSR602401-1"/>
    </source>
</evidence>
<evidence type="ECO:0000256" key="7">
    <source>
        <dbReference type="ARBA" id="ARBA00023033"/>
    </source>
</evidence>
<dbReference type="Pfam" id="PF00067">
    <property type="entry name" value="p450"/>
    <property type="match status" value="1"/>
</dbReference>
<keyword evidence="10" id="KW-1133">Transmembrane helix</keyword>
<dbReference type="CDD" id="cd11058">
    <property type="entry name" value="CYP60B-like"/>
    <property type="match status" value="1"/>
</dbReference>
<evidence type="ECO:0000256" key="6">
    <source>
        <dbReference type="ARBA" id="ARBA00023004"/>
    </source>
</evidence>
<evidence type="ECO:0000256" key="1">
    <source>
        <dbReference type="ARBA" id="ARBA00001971"/>
    </source>
</evidence>
<dbReference type="PRINTS" id="PR00463">
    <property type="entry name" value="EP450I"/>
</dbReference>
<dbReference type="PROSITE" id="PS00086">
    <property type="entry name" value="CYTOCHROME_P450"/>
    <property type="match status" value="1"/>
</dbReference>
<dbReference type="PANTHER" id="PTHR24305:SF210">
    <property type="entry name" value="CYTOCHROME P450 MONOOXYGENASE ASQL-RELATED"/>
    <property type="match status" value="1"/>
</dbReference>
<dbReference type="InterPro" id="IPR036396">
    <property type="entry name" value="Cyt_P450_sf"/>
</dbReference>
<dbReference type="GO" id="GO:0009403">
    <property type="term" value="P:toxin biosynthetic process"/>
    <property type="evidence" value="ECO:0007669"/>
    <property type="project" value="UniProtKB-ARBA"/>
</dbReference>
<dbReference type="OrthoDB" id="1470350at2759"/>
<dbReference type="InterPro" id="IPR050121">
    <property type="entry name" value="Cytochrome_P450_monoxygenase"/>
</dbReference>
<evidence type="ECO:0000256" key="2">
    <source>
        <dbReference type="ARBA" id="ARBA00010617"/>
    </source>
</evidence>
<dbReference type="Proteomes" id="UP000184188">
    <property type="component" value="Unassembled WGS sequence"/>
</dbReference>
<keyword evidence="12" id="KW-1185">Reference proteome</keyword>
<reference evidence="12" key="1">
    <citation type="journal article" date="2017" name="Genome Biol.">
        <title>Comparative genomics reveals high biological diversity and specific adaptations in the industrially and medically important fungal genus Aspergillus.</title>
        <authorList>
            <person name="de Vries R.P."/>
            <person name="Riley R."/>
            <person name="Wiebenga A."/>
            <person name="Aguilar-Osorio G."/>
            <person name="Amillis S."/>
            <person name="Uchima C.A."/>
            <person name="Anderluh G."/>
            <person name="Asadollahi M."/>
            <person name="Askin M."/>
            <person name="Barry K."/>
            <person name="Battaglia E."/>
            <person name="Bayram O."/>
            <person name="Benocci T."/>
            <person name="Braus-Stromeyer S.A."/>
            <person name="Caldana C."/>
            <person name="Canovas D."/>
            <person name="Cerqueira G.C."/>
            <person name="Chen F."/>
            <person name="Chen W."/>
            <person name="Choi C."/>
            <person name="Clum A."/>
            <person name="Dos Santos R.A."/>
            <person name="Damasio A.R."/>
            <person name="Diallinas G."/>
            <person name="Emri T."/>
            <person name="Fekete E."/>
            <person name="Flipphi M."/>
            <person name="Freyberg S."/>
            <person name="Gallo A."/>
            <person name="Gournas C."/>
            <person name="Habgood R."/>
            <person name="Hainaut M."/>
            <person name="Harispe M.L."/>
            <person name="Henrissat B."/>
            <person name="Hilden K.S."/>
            <person name="Hope R."/>
            <person name="Hossain A."/>
            <person name="Karabika E."/>
            <person name="Karaffa L."/>
            <person name="Karanyi Z."/>
            <person name="Krasevec N."/>
            <person name="Kuo A."/>
            <person name="Kusch H."/>
            <person name="LaButti K."/>
            <person name="Lagendijk E.L."/>
            <person name="Lapidus A."/>
            <person name="Levasseur A."/>
            <person name="Lindquist E."/>
            <person name="Lipzen A."/>
            <person name="Logrieco A.F."/>
            <person name="MacCabe A."/>
            <person name="Maekelae M.R."/>
            <person name="Malavazi I."/>
            <person name="Melin P."/>
            <person name="Meyer V."/>
            <person name="Mielnichuk N."/>
            <person name="Miskei M."/>
            <person name="Molnar A.P."/>
            <person name="Mule G."/>
            <person name="Ngan C.Y."/>
            <person name="Orejas M."/>
            <person name="Orosz E."/>
            <person name="Ouedraogo J.P."/>
            <person name="Overkamp K.M."/>
            <person name="Park H.-S."/>
            <person name="Perrone G."/>
            <person name="Piumi F."/>
            <person name="Punt P.J."/>
            <person name="Ram A.F."/>
            <person name="Ramon A."/>
            <person name="Rauscher S."/>
            <person name="Record E."/>
            <person name="Riano-Pachon D.M."/>
            <person name="Robert V."/>
            <person name="Roehrig J."/>
            <person name="Ruller R."/>
            <person name="Salamov A."/>
            <person name="Salih N.S."/>
            <person name="Samson R.A."/>
            <person name="Sandor E."/>
            <person name="Sanguinetti M."/>
            <person name="Schuetze T."/>
            <person name="Sepcic K."/>
            <person name="Shelest E."/>
            <person name="Sherlock G."/>
            <person name="Sophianopoulou V."/>
            <person name="Squina F.M."/>
            <person name="Sun H."/>
            <person name="Susca A."/>
            <person name="Todd R.B."/>
            <person name="Tsang A."/>
            <person name="Unkles S.E."/>
            <person name="van de Wiele N."/>
            <person name="van Rossen-Uffink D."/>
            <person name="Oliveira J.V."/>
            <person name="Vesth T.C."/>
            <person name="Visser J."/>
            <person name="Yu J.-H."/>
            <person name="Zhou M."/>
            <person name="Andersen M.R."/>
            <person name="Archer D.B."/>
            <person name="Baker S.E."/>
            <person name="Benoit I."/>
            <person name="Brakhage A.A."/>
            <person name="Braus G.H."/>
            <person name="Fischer R."/>
            <person name="Frisvad J.C."/>
            <person name="Goldman G.H."/>
            <person name="Houbraken J."/>
            <person name="Oakley B."/>
            <person name="Pocsi I."/>
            <person name="Scazzocchio C."/>
            <person name="Seiboth B."/>
            <person name="vanKuyk P.A."/>
            <person name="Wortman J."/>
            <person name="Dyer P.S."/>
            <person name="Grigoriev I.V."/>
        </authorList>
    </citation>
    <scope>NUCLEOTIDE SEQUENCE [LARGE SCALE GENOMIC DNA]</scope>
    <source>
        <strain evidence="12">CBS 506.65</strain>
    </source>
</reference>
<dbReference type="GO" id="GO:0005506">
    <property type="term" value="F:iron ion binding"/>
    <property type="evidence" value="ECO:0007669"/>
    <property type="project" value="InterPro"/>
</dbReference>
<protein>
    <recommendedName>
        <fullName evidence="13">Cytochrome P450 monooxygenase</fullName>
    </recommendedName>
</protein>
<keyword evidence="4 8" id="KW-0479">Metal-binding</keyword>
<evidence type="ECO:0000256" key="9">
    <source>
        <dbReference type="RuleBase" id="RU000461"/>
    </source>
</evidence>
<dbReference type="EMBL" id="KV878341">
    <property type="protein sequence ID" value="OJJ47271.1"/>
    <property type="molecule type" value="Genomic_DNA"/>
</dbReference>
<keyword evidence="5 9" id="KW-0560">Oxidoreductase</keyword>
<dbReference type="GeneID" id="34612239"/>
<dbReference type="GO" id="GO:0016705">
    <property type="term" value="F:oxidoreductase activity, acting on paired donors, with incorporation or reduction of molecular oxygen"/>
    <property type="evidence" value="ECO:0007669"/>
    <property type="project" value="InterPro"/>
</dbReference>
<dbReference type="InterPro" id="IPR002401">
    <property type="entry name" value="Cyt_P450_E_grp-I"/>
</dbReference>
<evidence type="ECO:0000256" key="5">
    <source>
        <dbReference type="ARBA" id="ARBA00023002"/>
    </source>
</evidence>
<evidence type="ECO:0000313" key="12">
    <source>
        <dbReference type="Proteomes" id="UP000184188"/>
    </source>
</evidence>
<evidence type="ECO:0008006" key="13">
    <source>
        <dbReference type="Google" id="ProtNLM"/>
    </source>
</evidence>
<dbReference type="PRINTS" id="PR00385">
    <property type="entry name" value="P450"/>
</dbReference>
<dbReference type="InterPro" id="IPR001128">
    <property type="entry name" value="Cyt_P450"/>
</dbReference>
<organism evidence="11 12">
    <name type="scientific">Penicilliopsis zonata CBS 506.65</name>
    <dbReference type="NCBI Taxonomy" id="1073090"/>
    <lineage>
        <taxon>Eukaryota</taxon>
        <taxon>Fungi</taxon>
        <taxon>Dikarya</taxon>
        <taxon>Ascomycota</taxon>
        <taxon>Pezizomycotina</taxon>
        <taxon>Eurotiomycetes</taxon>
        <taxon>Eurotiomycetidae</taxon>
        <taxon>Eurotiales</taxon>
        <taxon>Aspergillaceae</taxon>
        <taxon>Penicilliopsis</taxon>
    </lineage>
</organism>
<comment type="cofactor">
    <cofactor evidence="1 8">
        <name>heme</name>
        <dbReference type="ChEBI" id="CHEBI:30413"/>
    </cofactor>
</comment>
<dbReference type="GO" id="GO:0020037">
    <property type="term" value="F:heme binding"/>
    <property type="evidence" value="ECO:0007669"/>
    <property type="project" value="InterPro"/>
</dbReference>
<dbReference type="GO" id="GO:0004497">
    <property type="term" value="F:monooxygenase activity"/>
    <property type="evidence" value="ECO:0007669"/>
    <property type="project" value="UniProtKB-KW"/>
</dbReference>
<evidence type="ECO:0000256" key="10">
    <source>
        <dbReference type="SAM" id="Phobius"/>
    </source>
</evidence>
<name>A0A1L9SJI3_9EURO</name>
<keyword evidence="6 8" id="KW-0408">Iron</keyword>
<dbReference type="InterPro" id="IPR017972">
    <property type="entry name" value="Cyt_P450_CS"/>
</dbReference>
<proteinExistence type="inferred from homology"/>
<keyword evidence="3 8" id="KW-0349">Heme</keyword>
<evidence type="ECO:0000313" key="11">
    <source>
        <dbReference type="EMBL" id="OJJ47271.1"/>
    </source>
</evidence>
<evidence type="ECO:0000256" key="3">
    <source>
        <dbReference type="ARBA" id="ARBA00022617"/>
    </source>
</evidence>
<dbReference type="AlphaFoldDB" id="A0A1L9SJI3"/>
<dbReference type="VEuPathDB" id="FungiDB:ASPZODRAFT_151782"/>
<comment type="similarity">
    <text evidence="2 9">Belongs to the cytochrome P450 family.</text>
</comment>
<keyword evidence="7 9" id="KW-0503">Monooxygenase</keyword>
<sequence length="494" mass="56865">MALLEILKTVAWSLLLAISVWLLHSVLYNIIFHPLRKFPGPRLAAISNLPFVYWSFKGVLHSRIKELHDQYGDVVRIKPNALDYRTPGALKDIYGHRKQGTGTFIKDPGFYTESTTGPHILVASEADHPRMRRLLLHGFSEKAMREQESIVQEYVDLLIKKLQGEVASSRDTVDMTRWYNYTTFDLIGDLAFGEPFDCLKENRYDEWVALTFKSALVGTYMRTIHVYPWLAFLIIKVMMKHLMNPRIKYFQKSKEKVQRRIHTQTDRPDFWSYVLRYNDERGLRENEIEGNAGMLIIAGSETTATLLSGCTFYLLKNPDVLQKLVEEIRGAFKSMDEITFLAVSHLKYTHAVLEESLRLYPPVPGILPRCVPEGGAFIDGTFIPQGTSVSVAHYSTYHSSSNFADPDSFIPERWLDNPDARFSADKRDVLQPFSYGPRNCLGKNLAYAEMRVILAKVLWNFDLSLQPECANWNQQLSFTFWSKGPLMVKLKPRY</sequence>